<evidence type="ECO:0000313" key="2">
    <source>
        <dbReference type="EMBL" id="JAO05050.1"/>
    </source>
</evidence>
<evidence type="ECO:0000256" key="1">
    <source>
        <dbReference type="SAM" id="MobiDB-lite"/>
    </source>
</evidence>
<feature type="region of interest" description="Disordered" evidence="1">
    <location>
        <begin position="9"/>
        <end position="33"/>
    </location>
</feature>
<organism evidence="2">
    <name type="scientific">Poeciliopsis prolifica</name>
    <name type="common">blackstripe livebearer</name>
    <dbReference type="NCBI Taxonomy" id="188132"/>
    <lineage>
        <taxon>Eukaryota</taxon>
        <taxon>Metazoa</taxon>
        <taxon>Chordata</taxon>
        <taxon>Craniata</taxon>
        <taxon>Vertebrata</taxon>
        <taxon>Euteleostomi</taxon>
        <taxon>Actinopterygii</taxon>
        <taxon>Neopterygii</taxon>
        <taxon>Teleostei</taxon>
        <taxon>Neoteleostei</taxon>
        <taxon>Acanthomorphata</taxon>
        <taxon>Ovalentaria</taxon>
        <taxon>Atherinomorphae</taxon>
        <taxon>Cyprinodontiformes</taxon>
        <taxon>Poeciliidae</taxon>
        <taxon>Poeciliinae</taxon>
        <taxon>Poeciliopsis</taxon>
    </lineage>
</organism>
<feature type="non-terminal residue" evidence="2">
    <location>
        <position position="1"/>
    </location>
</feature>
<accession>A0A0S7ETN9</accession>
<dbReference type="AlphaFoldDB" id="A0A0S7ETN9"/>
<dbReference type="EMBL" id="GBYX01476627">
    <property type="protein sequence ID" value="JAO05050.1"/>
    <property type="molecule type" value="Transcribed_RNA"/>
</dbReference>
<proteinExistence type="predicted"/>
<protein>
    <submittedName>
        <fullName evidence="2">PPUP9513</fullName>
    </submittedName>
</protein>
<sequence length="104" mass="12235">KALLSIRRKSKIMSGHRNNRQNVSANIEEPESNKRIQDAVKFCSYTTRQKHNNKNKKGLAEYINCWLQKYSETLKQSISASKSTFYLNTSKNHYEKIKTLQIRK</sequence>
<reference evidence="2" key="1">
    <citation type="submission" date="2014-12" db="EMBL/GenBank/DDBJ databases">
        <title>Parallel Evolution in Life History Adaptation Evident in the Tissue-Specific Poeciliopsis prolifica transcriptome.</title>
        <authorList>
            <person name="Jue N.K."/>
            <person name="Foley R.J."/>
            <person name="Obergfell C."/>
            <person name="Reznick D.N."/>
            <person name="O'Neill R.J."/>
            <person name="O'Neill M.J."/>
        </authorList>
    </citation>
    <scope>NUCLEOTIDE SEQUENCE</scope>
</reference>
<gene>
    <name evidence="2" type="primary">PPUP9513</name>
</gene>
<name>A0A0S7ETN9_9TELE</name>